<feature type="region of interest" description="Disordered" evidence="2">
    <location>
        <begin position="199"/>
        <end position="303"/>
    </location>
</feature>
<evidence type="ECO:0000313" key="4">
    <source>
        <dbReference type="RefSeq" id="XP_013382430.1"/>
    </source>
</evidence>
<reference evidence="4" key="1">
    <citation type="submission" date="2025-08" db="UniProtKB">
        <authorList>
            <consortium name="RefSeq"/>
        </authorList>
    </citation>
    <scope>IDENTIFICATION</scope>
    <source>
        <tissue evidence="4">Gonads</tissue>
    </source>
</reference>
<keyword evidence="1" id="KW-0175">Coiled coil</keyword>
<evidence type="ECO:0000256" key="1">
    <source>
        <dbReference type="SAM" id="Coils"/>
    </source>
</evidence>
<evidence type="ECO:0000256" key="2">
    <source>
        <dbReference type="SAM" id="MobiDB-lite"/>
    </source>
</evidence>
<proteinExistence type="predicted"/>
<feature type="coiled-coil region" evidence="1">
    <location>
        <begin position="426"/>
        <end position="480"/>
    </location>
</feature>
<dbReference type="GeneID" id="106153156"/>
<dbReference type="OrthoDB" id="6130505at2759"/>
<dbReference type="InParanoid" id="A0A1S3H8L7"/>
<dbReference type="RefSeq" id="XP_013382430.1">
    <property type="nucleotide sequence ID" value="XM_013526976.1"/>
</dbReference>
<dbReference type="KEGG" id="lak:106153156"/>
<feature type="region of interest" description="Disordered" evidence="2">
    <location>
        <begin position="485"/>
        <end position="551"/>
    </location>
</feature>
<evidence type="ECO:0000313" key="3">
    <source>
        <dbReference type="Proteomes" id="UP000085678"/>
    </source>
</evidence>
<protein>
    <submittedName>
        <fullName evidence="4">Uncharacterized protein LOC106153156 isoform X1</fullName>
    </submittedName>
</protein>
<feature type="compositionally biased region" description="Basic and acidic residues" evidence="2">
    <location>
        <begin position="199"/>
        <end position="212"/>
    </location>
</feature>
<feature type="region of interest" description="Disordered" evidence="2">
    <location>
        <begin position="570"/>
        <end position="594"/>
    </location>
</feature>
<accession>A0A1S3H8L7</accession>
<dbReference type="Proteomes" id="UP000085678">
    <property type="component" value="Unplaced"/>
</dbReference>
<dbReference type="AlphaFoldDB" id="A0A1S3H8L7"/>
<gene>
    <name evidence="4" type="primary">LOC106153156</name>
</gene>
<keyword evidence="3" id="KW-1185">Reference proteome</keyword>
<sequence length="594" mass="67806">MVFTIPSTAISSQFGVGSFEVDDSEKLLKDYQAGFIRGNCFFIDEQGESSGGKDEDALGYVKKKASFEEKLVGIKGQQIELALQRFKKYIEKKESWEMRQMAEQVNHIRHDQRLLEIDQRKIHMQRERAMHPWKDFTYEDLALANLERYLNKNLQKSCYLEKKMPVTLRYQADPNFVSPTVTEARKALRQQDFAKSLQKEKEKQTLLKEKNKQVAPDVIEPQNDQNENKDELQQATTTSTFPSRSQSKSAMGVVDNSTHTSLGPRPATVTVPQGETEQTKLPGVEPLSKSKTTVVPGETKKGESGAGLQKYFLKVQLPTIEQVALTNKPSSGGYQGRDKAQKNATMYKPLPAPTIEPMHIDEDDVCVRKSEEEIARIMHFVLNMSREEGQPEIDYKPRPKTIASTRRREGELPIPKCKKVSQDQVKREARDVHKRFKEYLSKLERQKKAAEEGMLDEFVKALEEEKAEEAKQKMKAIAKKRWANVGKKKIQMEQGGGGESQGKAKKKKQDPLLLQAMIAAAKAKQETETSKPKRGIPTHSQNRSMRHTATFKLRRMVDDLFKSRSTYEQQEYDKIKEQQQQQLQADPAQPTVTS</sequence>
<name>A0A1S3H8L7_LINAN</name>
<feature type="compositionally biased region" description="Low complexity" evidence="2">
    <location>
        <begin position="578"/>
        <end position="594"/>
    </location>
</feature>
<organism evidence="3 4">
    <name type="scientific">Lingula anatina</name>
    <name type="common">Brachiopod</name>
    <name type="synonym">Lingula unguis</name>
    <dbReference type="NCBI Taxonomy" id="7574"/>
    <lineage>
        <taxon>Eukaryota</taxon>
        <taxon>Metazoa</taxon>
        <taxon>Spiralia</taxon>
        <taxon>Lophotrochozoa</taxon>
        <taxon>Brachiopoda</taxon>
        <taxon>Linguliformea</taxon>
        <taxon>Lingulata</taxon>
        <taxon>Lingulida</taxon>
        <taxon>Linguloidea</taxon>
        <taxon>Lingulidae</taxon>
        <taxon>Lingula</taxon>
    </lineage>
</organism>
<feature type="compositionally biased region" description="Polar residues" evidence="2">
    <location>
        <begin position="233"/>
        <end position="261"/>
    </location>
</feature>